<evidence type="ECO:0000313" key="3">
    <source>
        <dbReference type="Proteomes" id="UP000469558"/>
    </source>
</evidence>
<reference evidence="2 3" key="1">
    <citation type="submission" date="2018-05" db="EMBL/GenBank/DDBJ databases">
        <title>Genome sequencing and assembly of the regulated plant pathogen Lachnellula willkommii and related sister species for the development of diagnostic species identification markers.</title>
        <authorList>
            <person name="Giroux E."/>
            <person name="Bilodeau G."/>
        </authorList>
    </citation>
    <scope>NUCLEOTIDE SEQUENCE [LARGE SCALE GENOMIC DNA]</scope>
    <source>
        <strain evidence="2 3">CBS 268.59</strain>
    </source>
</reference>
<sequence>TNTTIDPSLVPIFSIKTGSKVGANNVAIPATCPPSRADFIAKLATNVAAGNVLGTPITFNTNASVRDTKTQQNRATAMIITLQSFTGKKGVGCPAAATPELSTQQKTGVESASS</sequence>
<dbReference type="AlphaFoldDB" id="A0A8T9BQ64"/>
<gene>
    <name evidence="2" type="ORF">LSUE1_G010322</name>
</gene>
<evidence type="ECO:0000256" key="1">
    <source>
        <dbReference type="SAM" id="MobiDB-lite"/>
    </source>
</evidence>
<organism evidence="2 3">
    <name type="scientific">Lachnellula suecica</name>
    <dbReference type="NCBI Taxonomy" id="602035"/>
    <lineage>
        <taxon>Eukaryota</taxon>
        <taxon>Fungi</taxon>
        <taxon>Dikarya</taxon>
        <taxon>Ascomycota</taxon>
        <taxon>Pezizomycotina</taxon>
        <taxon>Leotiomycetes</taxon>
        <taxon>Helotiales</taxon>
        <taxon>Lachnaceae</taxon>
        <taxon>Lachnellula</taxon>
    </lineage>
</organism>
<accession>A0A8T9BQ64</accession>
<name>A0A8T9BQ64_9HELO</name>
<comment type="caution">
    <text evidence="2">The sequence shown here is derived from an EMBL/GenBank/DDBJ whole genome shotgun (WGS) entry which is preliminary data.</text>
</comment>
<dbReference type="OrthoDB" id="2140240at2759"/>
<keyword evidence="3" id="KW-1185">Reference proteome</keyword>
<evidence type="ECO:0000313" key="2">
    <source>
        <dbReference type="EMBL" id="TVY53009.1"/>
    </source>
</evidence>
<protein>
    <submittedName>
        <fullName evidence="2">Uncharacterized protein</fullName>
    </submittedName>
</protein>
<dbReference type="Proteomes" id="UP000469558">
    <property type="component" value="Unassembled WGS sequence"/>
</dbReference>
<feature type="non-terminal residue" evidence="2">
    <location>
        <position position="1"/>
    </location>
</feature>
<feature type="compositionally biased region" description="Polar residues" evidence="1">
    <location>
        <begin position="100"/>
        <end position="114"/>
    </location>
</feature>
<proteinExistence type="predicted"/>
<feature type="region of interest" description="Disordered" evidence="1">
    <location>
        <begin position="89"/>
        <end position="114"/>
    </location>
</feature>
<dbReference type="EMBL" id="QGMK01003377">
    <property type="protein sequence ID" value="TVY53009.1"/>
    <property type="molecule type" value="Genomic_DNA"/>
</dbReference>